<sequence>MSKPSVGELDTRFNDSQTEKLEKLTVLNENSEETIYNLIFSVSDNKDKEKESKSV</sequence>
<dbReference type="AlphaFoldDB" id="A0AAE3IH08"/>
<evidence type="ECO:0000313" key="1">
    <source>
        <dbReference type="EMBL" id="MCU6706106.1"/>
    </source>
</evidence>
<comment type="caution">
    <text evidence="1">The sequence shown here is derived from an EMBL/GenBank/DDBJ whole genome shotgun (WGS) entry which is preliminary data.</text>
</comment>
<dbReference type="RefSeq" id="WP_181979776.1">
    <property type="nucleotide sequence ID" value="NZ_JAOQJZ010000008.1"/>
</dbReference>
<organism evidence="1 2">
    <name type="scientific">Hominimerdicola aceti</name>
    <dbReference type="NCBI Taxonomy" id="2981726"/>
    <lineage>
        <taxon>Bacteria</taxon>
        <taxon>Bacillati</taxon>
        <taxon>Bacillota</taxon>
        <taxon>Clostridia</taxon>
        <taxon>Eubacteriales</taxon>
        <taxon>Oscillospiraceae</taxon>
        <taxon>Hominimerdicola</taxon>
    </lineage>
</organism>
<reference evidence="1 2" key="1">
    <citation type="journal article" date="2021" name="ISME Commun">
        <title>Automated analysis of genomic sequences facilitates high-throughput and comprehensive description of bacteria.</title>
        <authorList>
            <person name="Hitch T.C.A."/>
        </authorList>
    </citation>
    <scope>NUCLEOTIDE SEQUENCE [LARGE SCALE GENOMIC DNA]</scope>
    <source>
        <strain evidence="1 2">Sanger_31</strain>
    </source>
</reference>
<evidence type="ECO:0000313" key="2">
    <source>
        <dbReference type="Proteomes" id="UP001208131"/>
    </source>
</evidence>
<dbReference type="EMBL" id="JAOQJZ010000008">
    <property type="protein sequence ID" value="MCU6706106.1"/>
    <property type="molecule type" value="Genomic_DNA"/>
</dbReference>
<keyword evidence="2" id="KW-1185">Reference proteome</keyword>
<proteinExistence type="predicted"/>
<accession>A0AAE3IH08</accession>
<name>A0AAE3IH08_9FIRM</name>
<dbReference type="Proteomes" id="UP001208131">
    <property type="component" value="Unassembled WGS sequence"/>
</dbReference>
<protein>
    <submittedName>
        <fullName evidence="1">Uncharacterized protein</fullName>
    </submittedName>
</protein>
<gene>
    <name evidence="1" type="ORF">OCV57_09225</name>
</gene>